<dbReference type="Proteomes" id="UP001162131">
    <property type="component" value="Unassembled WGS sequence"/>
</dbReference>
<accession>A0AAU9JBL8</accession>
<dbReference type="InterPro" id="IPR012677">
    <property type="entry name" value="Nucleotide-bd_a/b_plait_sf"/>
</dbReference>
<dbReference type="CDD" id="cd00590">
    <property type="entry name" value="RRM_SF"/>
    <property type="match status" value="1"/>
</dbReference>
<name>A0AAU9JBL8_9CILI</name>
<evidence type="ECO:0000259" key="2">
    <source>
        <dbReference type="PROSITE" id="PS50102"/>
    </source>
</evidence>
<dbReference type="InterPro" id="IPR012921">
    <property type="entry name" value="SPOC_C"/>
</dbReference>
<dbReference type="Pfam" id="PF00076">
    <property type="entry name" value="RRM_1"/>
    <property type="match status" value="1"/>
</dbReference>
<dbReference type="EMBL" id="CAJZBQ010000038">
    <property type="protein sequence ID" value="CAG9325510.1"/>
    <property type="molecule type" value="Genomic_DNA"/>
</dbReference>
<dbReference type="InterPro" id="IPR035979">
    <property type="entry name" value="RBD_domain_sf"/>
</dbReference>
<comment type="caution">
    <text evidence="3">The sequence shown here is derived from an EMBL/GenBank/DDBJ whole genome shotgun (WGS) entry which is preliminary data.</text>
</comment>
<feature type="domain" description="RRM" evidence="2">
    <location>
        <begin position="17"/>
        <end position="95"/>
    </location>
</feature>
<evidence type="ECO:0000313" key="3">
    <source>
        <dbReference type="EMBL" id="CAG9325510.1"/>
    </source>
</evidence>
<keyword evidence="4" id="KW-1185">Reference proteome</keyword>
<dbReference type="InterPro" id="IPR000504">
    <property type="entry name" value="RRM_dom"/>
</dbReference>
<proteinExistence type="predicted"/>
<evidence type="ECO:0000256" key="1">
    <source>
        <dbReference type="PROSITE-ProRule" id="PRU00176"/>
    </source>
</evidence>
<dbReference type="PROSITE" id="PS50102">
    <property type="entry name" value="RRM"/>
    <property type="match status" value="1"/>
</dbReference>
<dbReference type="SUPFAM" id="SSF54928">
    <property type="entry name" value="RNA-binding domain, RBD"/>
    <property type="match status" value="1"/>
</dbReference>
<dbReference type="SMART" id="SM00360">
    <property type="entry name" value="RRM"/>
    <property type="match status" value="1"/>
</dbReference>
<sequence>MYSRNRNERSRSPDQKIKLHVTNLPVQFPQGQLITLFSNYGPVGKVRVIRNGPKGFPLRQHCYAFIEMENLADAQKAVEDLNTRGWEVALSKDSKNALSRSTEIMWPGCLTRCSSLRVNVRAKVIKGLVHSFLKSRYQIDINHRARPADLPSYPPKFIITIEAAEEDERTAFMEHIHYFQRKDRVGVASFEGETLFIIPPGEKAEGIYEKMRLDQMLGGMWGEKEETPRLVPQLRAIQGVDEIFKPENTFAIAPAP</sequence>
<dbReference type="Gene3D" id="3.30.70.330">
    <property type="match status" value="1"/>
</dbReference>
<gene>
    <name evidence="3" type="ORF">BSTOLATCC_MIC38763</name>
</gene>
<protein>
    <recommendedName>
        <fullName evidence="2">RRM domain-containing protein</fullName>
    </recommendedName>
</protein>
<dbReference type="AlphaFoldDB" id="A0AAU9JBL8"/>
<reference evidence="3" key="1">
    <citation type="submission" date="2021-09" db="EMBL/GenBank/DDBJ databases">
        <authorList>
            <consortium name="AG Swart"/>
            <person name="Singh M."/>
            <person name="Singh A."/>
            <person name="Seah K."/>
            <person name="Emmerich C."/>
        </authorList>
    </citation>
    <scope>NUCLEOTIDE SEQUENCE</scope>
    <source>
        <strain evidence="3">ATCC30299</strain>
    </source>
</reference>
<dbReference type="Pfam" id="PF07744">
    <property type="entry name" value="SPOC"/>
    <property type="match status" value="1"/>
</dbReference>
<evidence type="ECO:0000313" key="4">
    <source>
        <dbReference type="Proteomes" id="UP001162131"/>
    </source>
</evidence>
<dbReference type="GO" id="GO:0003723">
    <property type="term" value="F:RNA binding"/>
    <property type="evidence" value="ECO:0007669"/>
    <property type="project" value="UniProtKB-UniRule"/>
</dbReference>
<organism evidence="3 4">
    <name type="scientific">Blepharisma stoltei</name>
    <dbReference type="NCBI Taxonomy" id="1481888"/>
    <lineage>
        <taxon>Eukaryota</taxon>
        <taxon>Sar</taxon>
        <taxon>Alveolata</taxon>
        <taxon>Ciliophora</taxon>
        <taxon>Postciliodesmatophora</taxon>
        <taxon>Heterotrichea</taxon>
        <taxon>Heterotrichida</taxon>
        <taxon>Blepharismidae</taxon>
        <taxon>Blepharisma</taxon>
    </lineage>
</organism>
<keyword evidence="1" id="KW-0694">RNA-binding</keyword>